<dbReference type="SMART" id="SM00490">
    <property type="entry name" value="HELICc"/>
    <property type="match status" value="1"/>
</dbReference>
<protein>
    <submittedName>
        <fullName evidence="8">DEAD/DEAH box helicase</fullName>
    </submittedName>
</protein>
<dbReference type="InterPro" id="IPR014001">
    <property type="entry name" value="Helicase_ATP-bd"/>
</dbReference>
<keyword evidence="3 8" id="KW-0347">Helicase</keyword>
<dbReference type="EMBL" id="CP072384">
    <property type="protein sequence ID" value="QUC09242.1"/>
    <property type="molecule type" value="Genomic_DNA"/>
</dbReference>
<feature type="region of interest" description="Disordered" evidence="5">
    <location>
        <begin position="236"/>
        <end position="271"/>
    </location>
</feature>
<dbReference type="SMART" id="SM01142">
    <property type="entry name" value="DSHCT"/>
    <property type="match status" value="1"/>
</dbReference>
<accession>A0ABX7Y859</accession>
<dbReference type="Pfam" id="PF00270">
    <property type="entry name" value="DEAD"/>
    <property type="match status" value="1"/>
</dbReference>
<name>A0ABX7Y859_9ACTN</name>
<dbReference type="PROSITE" id="PS51192">
    <property type="entry name" value="HELICASE_ATP_BIND_1"/>
    <property type="match status" value="1"/>
</dbReference>
<sequence>MTDQVQRFAALYSFPLDDYQLAGCEALASGAGVLVAAPTGAGKTVVGEFAAWLALETGSRCFYTTPIKALSNQKYHDLVARHGVAQVGLLTGDSSVNGDAPVVVMTTEVLRNMIYAGSTGLNNLGHVVMDEVHYLADRFRGAVWEEVILGLAPQVQVTALSATVSNVEDFGDWLRTVRGSFEIVVSERRPVPLYQQVLVGKRLIDLFEGIAPTARELPGSRAAKVNRELVKVSRAEATRVRDDSRRPRGRSGRGKRPRGTGSFGGDVHPRFAGQRTSRAETARVLERARLLPAICFIFSRAGCDAAVSQLLAAGVTLTSRDEAALLGEIADRHVAGLSMADLDALGYEDFRAALCSGVAAHHAGQLPAFKAIVEEGFATGACKLVFATETLALGINMPARTVMLEKLVKYNGEAVVDITPGEYTQLTGRAGRRGIDVEGYAVVLWQPGMDPRAVAGLASRRTYPLRSSFSPSYNMAVNLTAAMGRERAREVLNQSFAQFTIDKSVVTASRAGRDRGREIAASRAEAECHLGDFMEYAALREEISQLEGISAAARRARRADDTAEAISKLMPGDVIWVPRQGWCVVLAVGQKQSRDGVPWAQIIAADHTILRLRPHDLPGAPAPVARVRVPRRFSAQDRKARRELLASLSAKLESVDPETPTFDPTPTDEAQAARIAELRREMKRHPCHACEERELHAVAAARAIRLEREAARLEAELTGRANSLAVQFDRVCGVLSDLGYLHGDELTGAGRMLRRIYNELDLVAAECIRRDVFADLDAPQLAAVLSSLLYESRPSRDQRPPRMPDAASEAAQSALRTVWREVGALERNHRRDRGREPDIGFAEAAWRWASGQELAKVLRISGLSAGDFVRWVRQVVDLAGQIATAAGLGDLRRTCREAVFAMRRGVVDTDLEED</sequence>
<dbReference type="PANTHER" id="PTHR12131">
    <property type="entry name" value="ATP-DEPENDENT RNA AND DNA HELICASE"/>
    <property type="match status" value="1"/>
</dbReference>
<evidence type="ECO:0000313" key="8">
    <source>
        <dbReference type="EMBL" id="QUC09242.1"/>
    </source>
</evidence>
<feature type="compositionally biased region" description="Basic and acidic residues" evidence="5">
    <location>
        <begin position="236"/>
        <end position="246"/>
    </location>
</feature>
<dbReference type="RefSeq" id="WP_212326488.1">
    <property type="nucleotide sequence ID" value="NZ_AP024463.1"/>
</dbReference>
<dbReference type="Gene3D" id="1.10.3380.30">
    <property type="match status" value="1"/>
</dbReference>
<dbReference type="InterPro" id="IPR011545">
    <property type="entry name" value="DEAD/DEAH_box_helicase_dom"/>
</dbReference>
<dbReference type="PANTHER" id="PTHR12131:SF1">
    <property type="entry name" value="ATP-DEPENDENT RNA HELICASE SUPV3L1, MITOCHONDRIAL-RELATED"/>
    <property type="match status" value="1"/>
</dbReference>
<dbReference type="InterPro" id="IPR001650">
    <property type="entry name" value="Helicase_C-like"/>
</dbReference>
<dbReference type="Pfam" id="PF08148">
    <property type="entry name" value="DSHCT"/>
    <property type="match status" value="1"/>
</dbReference>
<dbReference type="Pfam" id="PF00271">
    <property type="entry name" value="Helicase_C"/>
    <property type="match status" value="1"/>
</dbReference>
<evidence type="ECO:0000256" key="1">
    <source>
        <dbReference type="ARBA" id="ARBA00022741"/>
    </source>
</evidence>
<keyword evidence="1" id="KW-0547">Nucleotide-binding</keyword>
<feature type="domain" description="Helicase C-terminal" evidence="7">
    <location>
        <begin position="283"/>
        <end position="483"/>
    </location>
</feature>
<keyword evidence="2" id="KW-0378">Hydrolase</keyword>
<gene>
    <name evidence="8" type="ORF">J5A65_05875</name>
</gene>
<evidence type="ECO:0000256" key="4">
    <source>
        <dbReference type="ARBA" id="ARBA00022840"/>
    </source>
</evidence>
<dbReference type="Pfam" id="PF26090">
    <property type="entry name" value="SH3_HelY"/>
    <property type="match status" value="1"/>
</dbReference>
<dbReference type="InterPro" id="IPR027417">
    <property type="entry name" value="P-loop_NTPase"/>
</dbReference>
<dbReference type="InterPro" id="IPR050699">
    <property type="entry name" value="RNA-DNA_Helicase"/>
</dbReference>
<dbReference type="SUPFAM" id="SSF52540">
    <property type="entry name" value="P-loop containing nucleoside triphosphate hydrolases"/>
    <property type="match status" value="1"/>
</dbReference>
<dbReference type="InterPro" id="IPR058621">
    <property type="entry name" value="SH3_HelY"/>
</dbReference>
<dbReference type="InterPro" id="IPR012961">
    <property type="entry name" value="Ski2/MTR4_C"/>
</dbReference>
<evidence type="ECO:0000313" key="9">
    <source>
        <dbReference type="Proteomes" id="UP000678513"/>
    </source>
</evidence>
<keyword evidence="4" id="KW-0067">ATP-binding</keyword>
<dbReference type="PROSITE" id="PS51194">
    <property type="entry name" value="HELICASE_CTER"/>
    <property type="match status" value="1"/>
</dbReference>
<feature type="compositionally biased region" description="Basic residues" evidence="5">
    <location>
        <begin position="247"/>
        <end position="258"/>
    </location>
</feature>
<feature type="domain" description="Helicase ATP-binding" evidence="6">
    <location>
        <begin position="24"/>
        <end position="182"/>
    </location>
</feature>
<evidence type="ECO:0000259" key="6">
    <source>
        <dbReference type="PROSITE" id="PS51192"/>
    </source>
</evidence>
<dbReference type="GO" id="GO:0004386">
    <property type="term" value="F:helicase activity"/>
    <property type="evidence" value="ECO:0007669"/>
    <property type="project" value="UniProtKB-KW"/>
</dbReference>
<evidence type="ECO:0000256" key="5">
    <source>
        <dbReference type="SAM" id="MobiDB-lite"/>
    </source>
</evidence>
<proteinExistence type="predicted"/>
<reference evidence="8 9" key="1">
    <citation type="submission" date="2021-03" db="EMBL/GenBank/DDBJ databases">
        <title>Human Oral Microbial Genomes.</title>
        <authorList>
            <person name="Johnston C.D."/>
            <person name="Chen T."/>
            <person name="Dewhirst F.E."/>
        </authorList>
    </citation>
    <scope>NUCLEOTIDE SEQUENCE [LARGE SCALE GENOMIC DNA]</scope>
    <source>
        <strain evidence="8 9">DSMZ 100122</strain>
    </source>
</reference>
<keyword evidence="9" id="KW-1185">Reference proteome</keyword>
<dbReference type="Proteomes" id="UP000678513">
    <property type="component" value="Chromosome"/>
</dbReference>
<dbReference type="SMART" id="SM00487">
    <property type="entry name" value="DEXDc"/>
    <property type="match status" value="1"/>
</dbReference>
<evidence type="ECO:0000256" key="2">
    <source>
        <dbReference type="ARBA" id="ARBA00022801"/>
    </source>
</evidence>
<dbReference type="Gene3D" id="3.40.50.300">
    <property type="entry name" value="P-loop containing nucleotide triphosphate hydrolases"/>
    <property type="match status" value="2"/>
</dbReference>
<evidence type="ECO:0000256" key="3">
    <source>
        <dbReference type="ARBA" id="ARBA00022806"/>
    </source>
</evidence>
<evidence type="ECO:0000259" key="7">
    <source>
        <dbReference type="PROSITE" id="PS51194"/>
    </source>
</evidence>
<organism evidence="8 9">
    <name type="scientific">Arachnia rubra</name>
    <dbReference type="NCBI Taxonomy" id="1547448"/>
    <lineage>
        <taxon>Bacteria</taxon>
        <taxon>Bacillati</taxon>
        <taxon>Actinomycetota</taxon>
        <taxon>Actinomycetes</taxon>
        <taxon>Propionibacteriales</taxon>
        <taxon>Propionibacteriaceae</taxon>
        <taxon>Arachnia</taxon>
    </lineage>
</organism>